<protein>
    <submittedName>
        <fullName evidence="1">Putative sulfur carrier protein</fullName>
    </submittedName>
</protein>
<dbReference type="InterPro" id="IPR052045">
    <property type="entry name" value="Sulfur_Carrier/Prot_Modifier"/>
</dbReference>
<dbReference type="InterPro" id="IPR012675">
    <property type="entry name" value="Beta-grasp_dom_sf"/>
</dbReference>
<proteinExistence type="predicted"/>
<sequence length="92" mass="9748">MATVYVPTPLRRLTGGQAKVEVTGSDVGSIIQAIDAQYPGVADRLLDDDGNIKRFINVFVNDAEIRGLQGLHTPVGENDKVSIVPAMAGGQE</sequence>
<dbReference type="HOGENOM" id="CLU_114601_1_0_0"/>
<dbReference type="InterPro" id="IPR003749">
    <property type="entry name" value="ThiS/MoaD-like"/>
</dbReference>
<dbReference type="RefSeq" id="WP_014431331.1">
    <property type="nucleotide sequence ID" value="NC_017079.1"/>
</dbReference>
<keyword evidence="2" id="KW-1185">Reference proteome</keyword>
<accession>I0HYK1</accession>
<dbReference type="AlphaFoldDB" id="I0HYK1"/>
<organism evidence="1 2">
    <name type="scientific">Caldilinea aerophila (strain DSM 14535 / JCM 11387 / NBRC 104270 / STL-6-O1)</name>
    <dbReference type="NCBI Taxonomy" id="926550"/>
    <lineage>
        <taxon>Bacteria</taxon>
        <taxon>Bacillati</taxon>
        <taxon>Chloroflexota</taxon>
        <taxon>Caldilineae</taxon>
        <taxon>Caldilineales</taxon>
        <taxon>Caldilineaceae</taxon>
        <taxon>Caldilinea</taxon>
    </lineage>
</organism>
<name>I0HYK1_CALAS</name>
<dbReference type="KEGG" id="cap:CLDAP_00490"/>
<dbReference type="eggNOG" id="COG1977">
    <property type="taxonomic scope" value="Bacteria"/>
</dbReference>
<dbReference type="STRING" id="926550.CLDAP_00490"/>
<dbReference type="Proteomes" id="UP000007880">
    <property type="component" value="Chromosome"/>
</dbReference>
<dbReference type="Pfam" id="PF02597">
    <property type="entry name" value="ThiS"/>
    <property type="match status" value="1"/>
</dbReference>
<gene>
    <name evidence="1" type="ordered locus">CLDAP_00490</name>
</gene>
<dbReference type="Gene3D" id="3.10.20.30">
    <property type="match status" value="1"/>
</dbReference>
<evidence type="ECO:0000313" key="2">
    <source>
        <dbReference type="Proteomes" id="UP000007880"/>
    </source>
</evidence>
<dbReference type="SUPFAM" id="SSF54285">
    <property type="entry name" value="MoaD/ThiS"/>
    <property type="match status" value="1"/>
</dbReference>
<reference evidence="1 2" key="1">
    <citation type="submission" date="2012-02" db="EMBL/GenBank/DDBJ databases">
        <title>Complete genome sequence of Caldilinea aerophila DSM 14535 (= NBRC 102666).</title>
        <authorList>
            <person name="Oguchi A."/>
            <person name="Hosoyama A."/>
            <person name="Sekine M."/>
            <person name="Fukai R."/>
            <person name="Kato Y."/>
            <person name="Nakamura S."/>
            <person name="Hanada S."/>
            <person name="Yamazaki S."/>
            <person name="Fujita N."/>
        </authorList>
    </citation>
    <scope>NUCLEOTIDE SEQUENCE [LARGE SCALE GENOMIC DNA]</scope>
    <source>
        <strain evidence="2">DSM 14535 / JCM 11387 / NBRC 104270 / STL-6-O1</strain>
    </source>
</reference>
<dbReference type="PANTHER" id="PTHR38031">
    <property type="entry name" value="SULFUR CARRIER PROTEIN SLR0821-RELATED"/>
    <property type="match status" value="1"/>
</dbReference>
<evidence type="ECO:0000313" key="1">
    <source>
        <dbReference type="EMBL" id="BAL98088.1"/>
    </source>
</evidence>
<dbReference type="OrthoDB" id="9156098at2"/>
<dbReference type="InterPro" id="IPR016155">
    <property type="entry name" value="Mopterin_synth/thiamin_S_b"/>
</dbReference>
<dbReference type="EMBL" id="AP012337">
    <property type="protein sequence ID" value="BAL98088.1"/>
    <property type="molecule type" value="Genomic_DNA"/>
</dbReference>
<dbReference type="PANTHER" id="PTHR38031:SF1">
    <property type="entry name" value="SULFUR CARRIER PROTEIN CYSO"/>
    <property type="match status" value="1"/>
</dbReference>